<feature type="domain" description="TonB C-terminal" evidence="11">
    <location>
        <begin position="147"/>
        <end position="236"/>
    </location>
</feature>
<gene>
    <name evidence="12" type="ORF">Q2T41_05305</name>
</gene>
<dbReference type="InterPro" id="IPR003538">
    <property type="entry name" value="TonB"/>
</dbReference>
<evidence type="ECO:0000256" key="9">
    <source>
        <dbReference type="ARBA" id="ARBA00023136"/>
    </source>
</evidence>
<evidence type="ECO:0000256" key="2">
    <source>
        <dbReference type="ARBA" id="ARBA00006555"/>
    </source>
</evidence>
<dbReference type="EMBL" id="JAUKUC010000001">
    <property type="protein sequence ID" value="MDO1512081.1"/>
    <property type="molecule type" value="Genomic_DNA"/>
</dbReference>
<dbReference type="InterPro" id="IPR051045">
    <property type="entry name" value="TonB-dependent_transducer"/>
</dbReference>
<dbReference type="NCBIfam" id="TIGR01352">
    <property type="entry name" value="tonB_Cterm"/>
    <property type="match status" value="1"/>
</dbReference>
<keyword evidence="8 10" id="KW-1133">Transmembrane helix</keyword>
<comment type="caution">
    <text evidence="12">The sequence shown here is derived from an EMBL/GenBank/DDBJ whole genome shotgun (WGS) entry which is preliminary data.</text>
</comment>
<dbReference type="PROSITE" id="PS52015">
    <property type="entry name" value="TONB_CTD"/>
    <property type="match status" value="1"/>
</dbReference>
<evidence type="ECO:0000313" key="12">
    <source>
        <dbReference type="EMBL" id="MDO1512081.1"/>
    </source>
</evidence>
<evidence type="ECO:0000256" key="4">
    <source>
        <dbReference type="ARBA" id="ARBA00022475"/>
    </source>
</evidence>
<dbReference type="SUPFAM" id="SSF74653">
    <property type="entry name" value="TolA/TonB C-terminal domain"/>
    <property type="match status" value="1"/>
</dbReference>
<feature type="transmembrane region" description="Helical" evidence="10">
    <location>
        <begin position="16"/>
        <end position="34"/>
    </location>
</feature>
<name>A0ABT8RMC9_9FLAO</name>
<dbReference type="PANTHER" id="PTHR33446:SF2">
    <property type="entry name" value="PROTEIN TONB"/>
    <property type="match status" value="1"/>
</dbReference>
<reference evidence="12" key="2">
    <citation type="submission" date="2023-06" db="EMBL/GenBank/DDBJ databases">
        <authorList>
            <person name="Lucena T."/>
            <person name="Sun Q."/>
        </authorList>
    </citation>
    <scope>NUCLEOTIDE SEQUENCE</scope>
    <source>
        <strain evidence="12">CECT 8869</strain>
    </source>
</reference>
<keyword evidence="13" id="KW-1185">Reference proteome</keyword>
<dbReference type="PRINTS" id="PR01374">
    <property type="entry name" value="TONBPROTEIN"/>
</dbReference>
<evidence type="ECO:0000256" key="1">
    <source>
        <dbReference type="ARBA" id="ARBA00004383"/>
    </source>
</evidence>
<keyword evidence="4" id="KW-1003">Cell membrane</keyword>
<comment type="subcellular location">
    <subcellularLocation>
        <location evidence="1">Cell inner membrane</location>
        <topology evidence="1">Single-pass membrane protein</topology>
        <orientation evidence="1">Periplasmic side</orientation>
    </subcellularLocation>
</comment>
<evidence type="ECO:0000259" key="11">
    <source>
        <dbReference type="PROSITE" id="PS52015"/>
    </source>
</evidence>
<evidence type="ECO:0000256" key="8">
    <source>
        <dbReference type="ARBA" id="ARBA00022989"/>
    </source>
</evidence>
<keyword evidence="9 10" id="KW-0472">Membrane</keyword>
<evidence type="ECO:0000313" key="13">
    <source>
        <dbReference type="Proteomes" id="UP001168579"/>
    </source>
</evidence>
<keyword evidence="3" id="KW-0813">Transport</keyword>
<sequence length="236" mass="26910">MKPKKNPQQDLNKKSATYFVFGLLIVLTMAYVALEWKTFDQSVYDEVGMNKPDLDIIEDAPIFQLVVPPPPKPPVLPVEIEIVDDNDPVEETEVIAIEVNTDTEVVDISEFNVIDPDEDDEVKVIWKTIEEVPIFPGCEKETDKRACFNEMMQKHIKKNFRYPELAQEMGQQGRVNTQFVINNDGSISNIQKRGPHELLEKEAVRILSKLPNMSPGKQRGRAVQVSFSIPITFKLQ</sequence>
<keyword evidence="6 10" id="KW-0812">Transmembrane</keyword>
<keyword evidence="7" id="KW-0653">Protein transport</keyword>
<accession>A0ABT8RMC9</accession>
<keyword evidence="5" id="KW-0997">Cell inner membrane</keyword>
<organism evidence="12 13">
    <name type="scientific">Maribacter confluentis</name>
    <dbReference type="NCBI Taxonomy" id="1656093"/>
    <lineage>
        <taxon>Bacteria</taxon>
        <taxon>Pseudomonadati</taxon>
        <taxon>Bacteroidota</taxon>
        <taxon>Flavobacteriia</taxon>
        <taxon>Flavobacteriales</taxon>
        <taxon>Flavobacteriaceae</taxon>
        <taxon>Maribacter</taxon>
    </lineage>
</organism>
<dbReference type="RefSeq" id="WP_304435223.1">
    <property type="nucleotide sequence ID" value="NZ_JAUKUC010000001.1"/>
</dbReference>
<dbReference type="PANTHER" id="PTHR33446">
    <property type="entry name" value="PROTEIN TONB-RELATED"/>
    <property type="match status" value="1"/>
</dbReference>
<dbReference type="Pfam" id="PF03544">
    <property type="entry name" value="TonB_C"/>
    <property type="match status" value="1"/>
</dbReference>
<proteinExistence type="inferred from homology"/>
<protein>
    <submittedName>
        <fullName evidence="12">Energy transducer TonB</fullName>
    </submittedName>
</protein>
<dbReference type="Gene3D" id="3.30.1150.10">
    <property type="match status" value="1"/>
</dbReference>
<evidence type="ECO:0000256" key="3">
    <source>
        <dbReference type="ARBA" id="ARBA00022448"/>
    </source>
</evidence>
<dbReference type="Proteomes" id="UP001168579">
    <property type="component" value="Unassembled WGS sequence"/>
</dbReference>
<dbReference type="InterPro" id="IPR006260">
    <property type="entry name" value="TonB/TolA_C"/>
</dbReference>
<evidence type="ECO:0000256" key="7">
    <source>
        <dbReference type="ARBA" id="ARBA00022927"/>
    </source>
</evidence>
<evidence type="ECO:0000256" key="6">
    <source>
        <dbReference type="ARBA" id="ARBA00022692"/>
    </source>
</evidence>
<comment type="similarity">
    <text evidence="2">Belongs to the TonB family.</text>
</comment>
<reference evidence="12" key="1">
    <citation type="journal article" date="2014" name="Int. J. Syst. Evol. Microbiol.">
        <title>Complete genome of a new Firmicutes species belonging to the dominant human colonic microbiota ('Ruminococcus bicirculans') reveals two chromosomes and a selective capacity to utilize plant glucans.</title>
        <authorList>
            <consortium name="NISC Comparative Sequencing Program"/>
            <person name="Wegmann U."/>
            <person name="Louis P."/>
            <person name="Goesmann A."/>
            <person name="Henrissat B."/>
            <person name="Duncan S.H."/>
            <person name="Flint H.J."/>
        </authorList>
    </citation>
    <scope>NUCLEOTIDE SEQUENCE</scope>
    <source>
        <strain evidence="12">CECT 8869</strain>
    </source>
</reference>
<dbReference type="InterPro" id="IPR037682">
    <property type="entry name" value="TonB_C"/>
</dbReference>
<evidence type="ECO:0000256" key="5">
    <source>
        <dbReference type="ARBA" id="ARBA00022519"/>
    </source>
</evidence>
<evidence type="ECO:0000256" key="10">
    <source>
        <dbReference type="SAM" id="Phobius"/>
    </source>
</evidence>